<name>A0A1V4IZM0_9CLOT</name>
<dbReference type="PANTHER" id="PTHR43685">
    <property type="entry name" value="GLYCOSYLTRANSFERASE"/>
    <property type="match status" value="1"/>
</dbReference>
<dbReference type="OrthoDB" id="153025at2"/>
<gene>
    <name evidence="2" type="primary">epsH_1</name>
    <name evidence="2" type="ORF">CLCHR_09420</name>
</gene>
<protein>
    <submittedName>
        <fullName evidence="2">Putative glycosyltransferase EpsH</fullName>
        <ecNumber evidence="2">2.4.-.-</ecNumber>
    </submittedName>
</protein>
<dbReference type="SUPFAM" id="SSF53448">
    <property type="entry name" value="Nucleotide-diphospho-sugar transferases"/>
    <property type="match status" value="1"/>
</dbReference>
<dbReference type="STRING" id="225345.CLCHR_09420"/>
<reference evidence="2 3" key="1">
    <citation type="submission" date="2017-03" db="EMBL/GenBank/DDBJ databases">
        <title>Genome sequence of Clostridium chromiireducens DSM 23318.</title>
        <authorList>
            <person name="Poehlein A."/>
            <person name="Daniel R."/>
        </authorList>
    </citation>
    <scope>NUCLEOTIDE SEQUENCE [LARGE SCALE GENOMIC DNA]</scope>
    <source>
        <strain evidence="2 3">DSM 23318</strain>
    </source>
</reference>
<dbReference type="InterPro" id="IPR029044">
    <property type="entry name" value="Nucleotide-diphossugar_trans"/>
</dbReference>
<dbReference type="InterPro" id="IPR050834">
    <property type="entry name" value="Glycosyltransf_2"/>
</dbReference>
<dbReference type="Gene3D" id="3.90.550.10">
    <property type="entry name" value="Spore Coat Polysaccharide Biosynthesis Protein SpsA, Chain A"/>
    <property type="match status" value="1"/>
</dbReference>
<dbReference type="AlphaFoldDB" id="A0A1V4IZM0"/>
<organism evidence="2 3">
    <name type="scientific">Clostridium chromiireducens</name>
    <dbReference type="NCBI Taxonomy" id="225345"/>
    <lineage>
        <taxon>Bacteria</taxon>
        <taxon>Bacillati</taxon>
        <taxon>Bacillota</taxon>
        <taxon>Clostridia</taxon>
        <taxon>Eubacteriales</taxon>
        <taxon>Clostridiaceae</taxon>
        <taxon>Clostridium</taxon>
    </lineage>
</organism>
<dbReference type="EMBL" id="MZGT01000009">
    <property type="protein sequence ID" value="OPJ65366.1"/>
    <property type="molecule type" value="Genomic_DNA"/>
</dbReference>
<comment type="caution">
    <text evidence="2">The sequence shown here is derived from an EMBL/GenBank/DDBJ whole genome shotgun (WGS) entry which is preliminary data.</text>
</comment>
<dbReference type="GO" id="GO:0016757">
    <property type="term" value="F:glycosyltransferase activity"/>
    <property type="evidence" value="ECO:0007669"/>
    <property type="project" value="UniProtKB-KW"/>
</dbReference>
<evidence type="ECO:0000259" key="1">
    <source>
        <dbReference type="Pfam" id="PF00535"/>
    </source>
</evidence>
<keyword evidence="2" id="KW-0808">Transferase</keyword>
<dbReference type="Proteomes" id="UP000191056">
    <property type="component" value="Unassembled WGS sequence"/>
</dbReference>
<dbReference type="InterPro" id="IPR001173">
    <property type="entry name" value="Glyco_trans_2-like"/>
</dbReference>
<proteinExistence type="predicted"/>
<dbReference type="PANTHER" id="PTHR43685:SF2">
    <property type="entry name" value="GLYCOSYLTRANSFERASE 2-LIKE DOMAIN-CONTAINING PROTEIN"/>
    <property type="match status" value="1"/>
</dbReference>
<evidence type="ECO:0000313" key="2">
    <source>
        <dbReference type="EMBL" id="OPJ65366.1"/>
    </source>
</evidence>
<evidence type="ECO:0000313" key="3">
    <source>
        <dbReference type="Proteomes" id="UP000191056"/>
    </source>
</evidence>
<dbReference type="RefSeq" id="WP_079438530.1">
    <property type="nucleotide sequence ID" value="NZ_MZGT01000009.1"/>
</dbReference>
<accession>A0A1V4IZM0</accession>
<keyword evidence="3" id="KW-1185">Reference proteome</keyword>
<dbReference type="Pfam" id="PF00535">
    <property type="entry name" value="Glycos_transf_2"/>
    <property type="match status" value="1"/>
</dbReference>
<sequence>MYISIVICTYNRSNLIKKCINSILNNNYPEDNYEIVIVNNNSEDDTEKICINFVENNTNIRYIFEEKIGLSNARNTGIDNAKGNIIIFIDDDTCVDINYLKNIEKFFNINNDIMCAAGKIIPVWNEPKPTWFTDTFASIIGETLYGNKDRILRRGEFPIGANMIFKKEIFNIVGKFNSELGIQGNKLYLGEECDICSKIINKGFEIYYIANASVEHKVHQNKVDKKYVTNRLILEGASLAQMHKDESSKIKCILLGIKRCGILLVRDIPLYIVNIFNESVKFEKKCKVKRSVSYIKKICW</sequence>
<dbReference type="EC" id="2.4.-.-" evidence="2"/>
<feature type="domain" description="Glycosyltransferase 2-like" evidence="1">
    <location>
        <begin position="4"/>
        <end position="170"/>
    </location>
</feature>
<keyword evidence="2" id="KW-0328">Glycosyltransferase</keyword>